<sequence>HLSGRELLTPYQMAQQVATFFELDTALLEQVDASTFTQPAKRPPRTGFLIEKAERELGYNPRTFTEGIALLAQQSS</sequence>
<accession>A0A699XFD9</accession>
<dbReference type="Gene3D" id="3.40.50.720">
    <property type="entry name" value="NAD(P)-binding Rossmann-like Domain"/>
    <property type="match status" value="1"/>
</dbReference>
<reference evidence="2" key="1">
    <citation type="journal article" date="2019" name="Sci. Rep.">
        <title>Draft genome of Tanacetum cinerariifolium, the natural source of mosquito coil.</title>
        <authorList>
            <person name="Yamashiro T."/>
            <person name="Shiraishi A."/>
            <person name="Satake H."/>
            <person name="Nakayama K."/>
        </authorList>
    </citation>
    <scope>NUCLEOTIDE SEQUENCE</scope>
</reference>
<dbReference type="Pfam" id="PF04321">
    <property type="entry name" value="RmlD_sub_bind"/>
    <property type="match status" value="1"/>
</dbReference>
<protein>
    <recommendedName>
        <fullName evidence="1">RmlD-like substrate binding domain-containing protein</fullName>
    </recommendedName>
</protein>
<dbReference type="AlphaFoldDB" id="A0A699XFD9"/>
<dbReference type="EMBL" id="BKCJ011857595">
    <property type="protein sequence ID" value="GFD58802.1"/>
    <property type="molecule type" value="Genomic_DNA"/>
</dbReference>
<comment type="caution">
    <text evidence="2">The sequence shown here is derived from an EMBL/GenBank/DDBJ whole genome shotgun (WGS) entry which is preliminary data.</text>
</comment>
<name>A0A699XFD9_TANCI</name>
<proteinExistence type="predicted"/>
<organism evidence="2">
    <name type="scientific">Tanacetum cinerariifolium</name>
    <name type="common">Dalmatian daisy</name>
    <name type="synonym">Chrysanthemum cinerariifolium</name>
    <dbReference type="NCBI Taxonomy" id="118510"/>
    <lineage>
        <taxon>Eukaryota</taxon>
        <taxon>Viridiplantae</taxon>
        <taxon>Streptophyta</taxon>
        <taxon>Embryophyta</taxon>
        <taxon>Tracheophyta</taxon>
        <taxon>Spermatophyta</taxon>
        <taxon>Magnoliopsida</taxon>
        <taxon>eudicotyledons</taxon>
        <taxon>Gunneridae</taxon>
        <taxon>Pentapetalae</taxon>
        <taxon>asterids</taxon>
        <taxon>campanulids</taxon>
        <taxon>Asterales</taxon>
        <taxon>Asteraceae</taxon>
        <taxon>Asteroideae</taxon>
        <taxon>Anthemideae</taxon>
        <taxon>Anthemidinae</taxon>
        <taxon>Tanacetum</taxon>
    </lineage>
</organism>
<feature type="non-terminal residue" evidence="2">
    <location>
        <position position="1"/>
    </location>
</feature>
<dbReference type="InterPro" id="IPR029903">
    <property type="entry name" value="RmlD-like-bd"/>
</dbReference>
<evidence type="ECO:0000259" key="1">
    <source>
        <dbReference type="Pfam" id="PF04321"/>
    </source>
</evidence>
<dbReference type="InterPro" id="IPR036291">
    <property type="entry name" value="NAD(P)-bd_dom_sf"/>
</dbReference>
<gene>
    <name evidence="2" type="ORF">Tci_930771</name>
</gene>
<feature type="domain" description="RmlD-like substrate binding" evidence="1">
    <location>
        <begin position="1"/>
        <end position="74"/>
    </location>
</feature>
<dbReference type="SUPFAM" id="SSF51735">
    <property type="entry name" value="NAD(P)-binding Rossmann-fold domains"/>
    <property type="match status" value="1"/>
</dbReference>
<evidence type="ECO:0000313" key="2">
    <source>
        <dbReference type="EMBL" id="GFD58802.1"/>
    </source>
</evidence>